<dbReference type="PANTHER" id="PTHR46910:SF39">
    <property type="entry name" value="ZN(II)2CYS6 TRANSCRIPTION FACTOR (EUROFUNG)"/>
    <property type="match status" value="1"/>
</dbReference>
<dbReference type="SUPFAM" id="SSF57701">
    <property type="entry name" value="Zn2/Cys6 DNA-binding domain"/>
    <property type="match status" value="1"/>
</dbReference>
<feature type="compositionally biased region" description="Gly residues" evidence="3">
    <location>
        <begin position="773"/>
        <end position="784"/>
    </location>
</feature>
<dbReference type="Pfam" id="PF04082">
    <property type="entry name" value="Fungal_trans"/>
    <property type="match status" value="1"/>
</dbReference>
<dbReference type="InterPro" id="IPR001138">
    <property type="entry name" value="Zn2Cys6_DnaBD"/>
</dbReference>
<dbReference type="CDD" id="cd00067">
    <property type="entry name" value="GAL4"/>
    <property type="match status" value="1"/>
</dbReference>
<dbReference type="GO" id="GO:0003677">
    <property type="term" value="F:DNA binding"/>
    <property type="evidence" value="ECO:0007669"/>
    <property type="project" value="InterPro"/>
</dbReference>
<dbReference type="InterPro" id="IPR007219">
    <property type="entry name" value="XnlR_reg_dom"/>
</dbReference>
<organism evidence="5 6">
    <name type="scientific">Cryphonectria parasitica (strain ATCC 38755 / EP155)</name>
    <dbReference type="NCBI Taxonomy" id="660469"/>
    <lineage>
        <taxon>Eukaryota</taxon>
        <taxon>Fungi</taxon>
        <taxon>Dikarya</taxon>
        <taxon>Ascomycota</taxon>
        <taxon>Pezizomycotina</taxon>
        <taxon>Sordariomycetes</taxon>
        <taxon>Sordariomycetidae</taxon>
        <taxon>Diaporthales</taxon>
        <taxon>Cryphonectriaceae</taxon>
        <taxon>Cryphonectria-Endothia species complex</taxon>
        <taxon>Cryphonectria</taxon>
    </lineage>
</organism>
<reference evidence="5" key="1">
    <citation type="journal article" date="2020" name="Phytopathology">
        <title>Genome sequence of the chestnut blight fungus Cryphonectria parasitica EP155: A fundamental resource for an archetypical invasive plant pathogen.</title>
        <authorList>
            <person name="Crouch J.A."/>
            <person name="Dawe A."/>
            <person name="Aerts A."/>
            <person name="Barry K."/>
            <person name="Churchill A.C.L."/>
            <person name="Grimwood J."/>
            <person name="Hillman B."/>
            <person name="Milgroom M.G."/>
            <person name="Pangilinan J."/>
            <person name="Smith M."/>
            <person name="Salamov A."/>
            <person name="Schmutz J."/>
            <person name="Yadav J."/>
            <person name="Grigoriev I.V."/>
            <person name="Nuss D."/>
        </authorList>
    </citation>
    <scope>NUCLEOTIDE SEQUENCE</scope>
    <source>
        <strain evidence="5">EP155</strain>
    </source>
</reference>
<feature type="region of interest" description="Disordered" evidence="3">
    <location>
        <begin position="1"/>
        <end position="24"/>
    </location>
</feature>
<feature type="region of interest" description="Disordered" evidence="3">
    <location>
        <begin position="758"/>
        <end position="799"/>
    </location>
</feature>
<feature type="compositionally biased region" description="Low complexity" evidence="3">
    <location>
        <begin position="131"/>
        <end position="148"/>
    </location>
</feature>
<dbReference type="SMART" id="SM00906">
    <property type="entry name" value="Fungal_trans"/>
    <property type="match status" value="1"/>
</dbReference>
<evidence type="ECO:0000256" key="2">
    <source>
        <dbReference type="ARBA" id="ARBA00023242"/>
    </source>
</evidence>
<keyword evidence="1" id="KW-0479">Metal-binding</keyword>
<proteinExistence type="predicted"/>
<dbReference type="SMART" id="SM00066">
    <property type="entry name" value="GAL4"/>
    <property type="match status" value="1"/>
</dbReference>
<dbReference type="GeneID" id="63832447"/>
<dbReference type="CDD" id="cd12148">
    <property type="entry name" value="fungal_TF_MHR"/>
    <property type="match status" value="1"/>
</dbReference>
<accession>A0A9P4XV16</accession>
<dbReference type="RefSeq" id="XP_040772402.1">
    <property type="nucleotide sequence ID" value="XM_040915318.1"/>
</dbReference>
<evidence type="ECO:0000256" key="1">
    <source>
        <dbReference type="ARBA" id="ARBA00022723"/>
    </source>
</evidence>
<feature type="domain" description="Zn(2)-C6 fungal-type" evidence="4">
    <location>
        <begin position="36"/>
        <end position="65"/>
    </location>
</feature>
<feature type="region of interest" description="Disordered" evidence="3">
    <location>
        <begin position="124"/>
        <end position="148"/>
    </location>
</feature>
<dbReference type="GO" id="GO:0006351">
    <property type="term" value="P:DNA-templated transcription"/>
    <property type="evidence" value="ECO:0007669"/>
    <property type="project" value="InterPro"/>
</dbReference>
<gene>
    <name evidence="5" type="ORF">M406DRAFT_108751</name>
</gene>
<feature type="compositionally biased region" description="Low complexity" evidence="3">
    <location>
        <begin position="785"/>
        <end position="799"/>
    </location>
</feature>
<dbReference type="GO" id="GO:0008270">
    <property type="term" value="F:zinc ion binding"/>
    <property type="evidence" value="ECO:0007669"/>
    <property type="project" value="InterPro"/>
</dbReference>
<dbReference type="EMBL" id="MU032351">
    <property type="protein sequence ID" value="KAF3761423.1"/>
    <property type="molecule type" value="Genomic_DNA"/>
</dbReference>
<evidence type="ECO:0000313" key="5">
    <source>
        <dbReference type="EMBL" id="KAF3761423.1"/>
    </source>
</evidence>
<keyword evidence="2" id="KW-0539">Nucleus</keyword>
<dbReference type="Proteomes" id="UP000803844">
    <property type="component" value="Unassembled WGS sequence"/>
</dbReference>
<dbReference type="Pfam" id="PF00172">
    <property type="entry name" value="Zn_clus"/>
    <property type="match status" value="1"/>
</dbReference>
<evidence type="ECO:0000256" key="3">
    <source>
        <dbReference type="SAM" id="MobiDB-lite"/>
    </source>
</evidence>
<dbReference type="Gene3D" id="4.10.240.10">
    <property type="entry name" value="Zn(2)-C6 fungal-type DNA-binding domain"/>
    <property type="match status" value="1"/>
</dbReference>
<evidence type="ECO:0000313" key="6">
    <source>
        <dbReference type="Proteomes" id="UP000803844"/>
    </source>
</evidence>
<name>A0A9P4XV16_CRYP1</name>
<dbReference type="InterPro" id="IPR050987">
    <property type="entry name" value="AtrR-like"/>
</dbReference>
<keyword evidence="6" id="KW-1185">Reference proteome</keyword>
<dbReference type="GO" id="GO:0000981">
    <property type="term" value="F:DNA-binding transcription factor activity, RNA polymerase II-specific"/>
    <property type="evidence" value="ECO:0007669"/>
    <property type="project" value="InterPro"/>
</dbReference>
<dbReference type="AlphaFoldDB" id="A0A9P4XV16"/>
<protein>
    <recommendedName>
        <fullName evidence="4">Zn(2)-C6 fungal-type domain-containing protein</fullName>
    </recommendedName>
</protein>
<comment type="caution">
    <text evidence="5">The sequence shown here is derived from an EMBL/GenBank/DDBJ whole genome shotgun (WGS) entry which is preliminary data.</text>
</comment>
<sequence>MAGTGSFAGTSKTGRLGVNPRRAHVKDGERKRVKTACNGCNVRRVRCTGEKPCTQCQAAQRICEYPAADKKIFVAATEYEDLKTSRALLEKCVQKLLPDPVQRQKFLADIRENPDSCRISVISARDEESQSSSSNASTETATSTSTVTSISSNASTATVASTTTVASNTTATASPPVDPNHFMARYLESLEPRNYLHLIITNGVDGSLLQDQRGIKRWLGGSSGACFLDHLKRFMYTLKSAFGFTGASSDSSPGMRFLASHGHYQTSDSLSLYTPPTEQINAFSSMSHWDIACTLLSKADEYLQNYSNSLPCGGLHYFGELTPQAWLDVQTGENPQRGRALYEAAFAIGTIYSLKATDSRRDGHLGEMFFAKARSILGDPLDISSHTFRDISTLALMAMYMLEMNRRDGAYFFLSQALTICATSGGLKGTYDKEGDRRIVWTLFCLSKDICCMMGRPPMYPDEAFTLALPKETEGMPPPHGLIAHIELCKIAGYIVSDTYHIAPREIPIVYETHSSHVTKPLGLLQQWRERLPKALQIPLDVPPDFHIPPREELPLDLQESLEAQPTGALPTDRALRYRPRLTTYPHLTPSQLIILTLRPLFFIAVKCAVGGDLTKMRRDMFDSPGVNPEHILQCSGAARRNLRLGRHLYQRCRTSYDGPGKLTLTDLHHIFNAAVILLLHQMVFSNVVNTDTLAINTARQIFEREALTEIPPPGCSVSTSSGYASDCVGVLNDLACLVARIRQVRFRDSDYADSGLGMDSSGWPSPASTEGSRGGSIGGGSVSGDGASSTSTATLGRSSTCLQGEKISEKDLEANLGSLNPFFHQGLFPPAFFTLTGPTPTPDAHTHHKEVERWVLEGLWGYTTPVCHWMGL</sequence>
<dbReference type="PROSITE" id="PS50048">
    <property type="entry name" value="ZN2_CY6_FUNGAL_2"/>
    <property type="match status" value="1"/>
</dbReference>
<dbReference type="InterPro" id="IPR036864">
    <property type="entry name" value="Zn2-C6_fun-type_DNA-bd_sf"/>
</dbReference>
<dbReference type="PANTHER" id="PTHR46910">
    <property type="entry name" value="TRANSCRIPTION FACTOR PDR1"/>
    <property type="match status" value="1"/>
</dbReference>
<evidence type="ECO:0000259" key="4">
    <source>
        <dbReference type="PROSITE" id="PS50048"/>
    </source>
</evidence>
<dbReference type="OrthoDB" id="3266505at2759"/>